<dbReference type="EMBL" id="CAFE01000062">
    <property type="protein sequence ID" value="CCD36798.1"/>
    <property type="molecule type" value="Genomic_DNA"/>
</dbReference>
<feature type="domain" description="Glycosyl transferase family 1" evidence="1">
    <location>
        <begin position="203"/>
        <end position="363"/>
    </location>
</feature>
<evidence type="ECO:0000313" key="3">
    <source>
        <dbReference type="EMBL" id="CCD36798.1"/>
    </source>
</evidence>
<evidence type="ECO:0000259" key="2">
    <source>
        <dbReference type="Pfam" id="PF13439"/>
    </source>
</evidence>
<keyword evidence="3" id="KW-0808">Transferase</keyword>
<dbReference type="GO" id="GO:0016757">
    <property type="term" value="F:glycosyltransferase activity"/>
    <property type="evidence" value="ECO:0007669"/>
    <property type="project" value="InterPro"/>
</dbReference>
<proteinExistence type="predicted"/>
<comment type="caution">
    <text evidence="3">The sequence shown here is derived from an EMBL/GenBank/DDBJ whole genome shotgun (WGS) entry which is preliminary data.</text>
</comment>
<accession>G4M6M1</accession>
<dbReference type="PANTHER" id="PTHR12526">
    <property type="entry name" value="GLYCOSYLTRANSFERASE"/>
    <property type="match status" value="1"/>
</dbReference>
<dbReference type="BioCyc" id="CBUR1055526:G10QW-78-MONOMER"/>
<gene>
    <name evidence="3" type="ORF">BKIR_c15_5365</name>
</gene>
<evidence type="ECO:0000313" key="4">
    <source>
        <dbReference type="Proteomes" id="UP000003511"/>
    </source>
</evidence>
<dbReference type="Pfam" id="PF13439">
    <property type="entry name" value="Glyco_transf_4"/>
    <property type="match status" value="1"/>
</dbReference>
<dbReference type="Pfam" id="PF00534">
    <property type="entry name" value="Glycos_transf_1"/>
    <property type="match status" value="1"/>
</dbReference>
<reference evidence="3 4" key="1">
    <citation type="submission" date="2011-09" db="EMBL/GenBank/DDBJ databases">
        <authorList>
            <person name="Carlier A."/>
        </authorList>
    </citation>
    <scope>NUCLEOTIDE SEQUENCE [LARGE SCALE GENOMIC DNA]</scope>
    <source>
        <strain evidence="3 4">UZHbot1</strain>
    </source>
</reference>
<dbReference type="SUPFAM" id="SSF53756">
    <property type="entry name" value="UDP-Glycosyltransferase/glycogen phosphorylase"/>
    <property type="match status" value="1"/>
</dbReference>
<dbReference type="CDD" id="cd03811">
    <property type="entry name" value="GT4_GT28_WabH-like"/>
    <property type="match status" value="1"/>
</dbReference>
<reference evidence="3 4" key="2">
    <citation type="submission" date="2011-10" db="EMBL/GenBank/DDBJ databases">
        <title>Draft genome sequence of Candidatus Burkholderia kirkii.</title>
        <authorList>
            <person name="Carlier A.L."/>
            <person name="Eberl L."/>
        </authorList>
    </citation>
    <scope>NUCLEOTIDE SEQUENCE [LARGE SCALE GENOMIC DNA]</scope>
    <source>
        <strain evidence="3 4">UZHbot1</strain>
    </source>
</reference>
<dbReference type="InterPro" id="IPR001296">
    <property type="entry name" value="Glyco_trans_1"/>
</dbReference>
<organism evidence="3 4">
    <name type="scientific">Candidatus Paraburkholderia kirkii UZHbot1</name>
    <dbReference type="NCBI Taxonomy" id="1055526"/>
    <lineage>
        <taxon>Bacteria</taxon>
        <taxon>Pseudomonadati</taxon>
        <taxon>Pseudomonadota</taxon>
        <taxon>Betaproteobacteria</taxon>
        <taxon>Burkholderiales</taxon>
        <taxon>Burkholderiaceae</taxon>
        <taxon>Paraburkholderia</taxon>
    </lineage>
</organism>
<dbReference type="Gene3D" id="3.40.50.2000">
    <property type="entry name" value="Glycogen Phosphorylase B"/>
    <property type="match status" value="2"/>
</dbReference>
<evidence type="ECO:0000259" key="1">
    <source>
        <dbReference type="Pfam" id="PF00534"/>
    </source>
</evidence>
<dbReference type="STRING" id="1055526.BKIR_c15_5365"/>
<dbReference type="HOGENOM" id="CLU_009583_0_0_4"/>
<sequence>MLFHIVDFGNGGIETSLIQWLRIFDRARFSVTLSVMHPSPAFHDRFRALIPPDVKIEILADKNWLNYFQSRRYAQRLSKLGRIGRDVFNTLAVRPYVKRRVEALARSHALIVDYMSLRRLAGRFGPAWLGVNHFSFDARLGKRERKKRRLAAQFARYDGVAALNEHMAEEVRKMFGGALRRFFVLPNAIDIERIRDNGEAREAPPCDAPYIISVARLDEIQKDHRTLLRAYAELVRSAGIEEHLVIVGDGAFRGELEALAKDFGIGDRVHFAGFRNNPHALVAGARLQVLSSCYEGMPMVLLEALALGKPVIASDCPTGPREILGNGRFGMLFPVGSVDALADALRRLLADESLRARMKERALERAEEYGIAASNERFARCAAELLANEAR</sequence>
<keyword evidence="4" id="KW-1185">Reference proteome</keyword>
<feature type="domain" description="Glycosyltransferase subfamily 4-like N-terminal" evidence="2">
    <location>
        <begin position="11"/>
        <end position="193"/>
    </location>
</feature>
<dbReference type="InterPro" id="IPR028098">
    <property type="entry name" value="Glyco_trans_4-like_N"/>
</dbReference>
<name>G4M6M1_9BURK</name>
<protein>
    <submittedName>
        <fullName evidence="3">Alpha-1,4-N-acetylgalactosamine transferase PglH</fullName>
    </submittedName>
</protein>
<dbReference type="Proteomes" id="UP000003511">
    <property type="component" value="Unassembled WGS sequence"/>
</dbReference>
<dbReference type="PANTHER" id="PTHR12526:SF630">
    <property type="entry name" value="GLYCOSYLTRANSFERASE"/>
    <property type="match status" value="1"/>
</dbReference>
<dbReference type="AlphaFoldDB" id="G4M6M1"/>